<reference evidence="2 3" key="1">
    <citation type="submission" date="2013-07" db="EMBL/GenBank/DDBJ databases">
        <title>Comparative Genomic and Metabolomic Analysis of Twelve Strains of Pseudoalteromonas luteoviolacea.</title>
        <authorList>
            <person name="Vynne N.G."/>
            <person name="Mansson M."/>
            <person name="Gram L."/>
        </authorList>
    </citation>
    <scope>NUCLEOTIDE SEQUENCE [LARGE SCALE GENOMIC DNA]</scope>
    <source>
        <strain evidence="2 3">CPMOR-1</strain>
    </source>
</reference>
<feature type="transmembrane region" description="Helical" evidence="1">
    <location>
        <begin position="58"/>
        <end position="79"/>
    </location>
</feature>
<keyword evidence="1" id="KW-1133">Transmembrane helix</keyword>
<proteinExistence type="predicted"/>
<comment type="caution">
    <text evidence="2">The sequence shown here is derived from an EMBL/GenBank/DDBJ whole genome shotgun (WGS) entry which is preliminary data.</text>
</comment>
<dbReference type="AlphaFoldDB" id="A0A167IDU8"/>
<protein>
    <submittedName>
        <fullName evidence="2">Uncharacterized protein</fullName>
    </submittedName>
</protein>
<dbReference type="RefSeq" id="WP_063369703.1">
    <property type="nucleotide sequence ID" value="NZ_AUYC01000062.1"/>
</dbReference>
<accession>A0A167IDU8</accession>
<keyword evidence="1" id="KW-0472">Membrane</keyword>
<organism evidence="2 3">
    <name type="scientific">Pseudoalteromonas luteoviolacea CPMOR-1</name>
    <dbReference type="NCBI Taxonomy" id="1365248"/>
    <lineage>
        <taxon>Bacteria</taxon>
        <taxon>Pseudomonadati</taxon>
        <taxon>Pseudomonadota</taxon>
        <taxon>Gammaproteobacteria</taxon>
        <taxon>Alteromonadales</taxon>
        <taxon>Pseudoalteromonadaceae</taxon>
        <taxon>Pseudoalteromonas</taxon>
    </lineage>
</organism>
<name>A0A167IDU8_9GAMM</name>
<dbReference type="PATRIC" id="fig|1365248.3.peg.4552"/>
<keyword evidence="1" id="KW-0812">Transmembrane</keyword>
<sequence>MNYFLVCLCVVLTFFLLLPFYKKMYSVVKDMDKEFSIGVKQEDGFTNGAQGNFFIAKFYVMLLPIVCHLIASFLLYLLLSKLI</sequence>
<evidence type="ECO:0000256" key="1">
    <source>
        <dbReference type="SAM" id="Phobius"/>
    </source>
</evidence>
<evidence type="ECO:0000313" key="3">
    <source>
        <dbReference type="Proteomes" id="UP000076486"/>
    </source>
</evidence>
<gene>
    <name evidence="2" type="ORF">N473_03500</name>
</gene>
<dbReference type="EMBL" id="AUYC01000062">
    <property type="protein sequence ID" value="KZN59235.1"/>
    <property type="molecule type" value="Genomic_DNA"/>
</dbReference>
<dbReference type="Proteomes" id="UP000076486">
    <property type="component" value="Unassembled WGS sequence"/>
</dbReference>
<evidence type="ECO:0000313" key="2">
    <source>
        <dbReference type="EMBL" id="KZN59235.1"/>
    </source>
</evidence>